<evidence type="ECO:0000256" key="3">
    <source>
        <dbReference type="SAM" id="SignalP"/>
    </source>
</evidence>
<feature type="signal peptide" evidence="3">
    <location>
        <begin position="1"/>
        <end position="18"/>
    </location>
</feature>
<gene>
    <name evidence="4" type="ORF">ACFSKX_15160</name>
</gene>
<dbReference type="InterPro" id="IPR005770">
    <property type="entry name" value="PhnD"/>
</dbReference>
<dbReference type="SUPFAM" id="SSF53850">
    <property type="entry name" value="Periplasmic binding protein-like II"/>
    <property type="match status" value="1"/>
</dbReference>
<organism evidence="4 5">
    <name type="scientific">Microbulbifer halophilus</name>
    <dbReference type="NCBI Taxonomy" id="453963"/>
    <lineage>
        <taxon>Bacteria</taxon>
        <taxon>Pseudomonadati</taxon>
        <taxon>Pseudomonadota</taxon>
        <taxon>Gammaproteobacteria</taxon>
        <taxon>Cellvibrionales</taxon>
        <taxon>Microbulbiferaceae</taxon>
        <taxon>Microbulbifer</taxon>
    </lineage>
</organism>
<dbReference type="RefSeq" id="WP_265722368.1">
    <property type="nucleotide sequence ID" value="NZ_JAPIVK010000022.1"/>
</dbReference>
<dbReference type="PANTHER" id="PTHR35841">
    <property type="entry name" value="PHOSPHONATES-BINDING PERIPLASMIC PROTEIN"/>
    <property type="match status" value="1"/>
</dbReference>
<accession>A0ABW5EDV7</accession>
<evidence type="ECO:0000256" key="2">
    <source>
        <dbReference type="ARBA" id="ARBA00022729"/>
    </source>
</evidence>
<name>A0ABW5EDV7_9GAMM</name>
<protein>
    <submittedName>
        <fullName evidence="4">Selenate ABC transporter substrate-binding protein</fullName>
    </submittedName>
</protein>
<sequence length="289" mass="31593">MRYLTALLALLVSFGGHAADTQRPQFTFTAIPDQNEAELVRRFQQVADYLSGELGVEVRYIPVKSYPAAITAFRNNQVQLAWFGGLSGVQARRAVPGSEAIAQGYEDQFFKSYFIAHGSTGIEPADTLPQAVAGRTFTFGSKGSTSGRLMPEFHIRETFGESPGEVFSRVGFSGDHSRTIALVQSGAFEVGAVNYAVWDKAVASGEVDTDQVSVIWTTPEYADYQWTVRGDIDAQFGDGFKKKLTAALLAIDDRAILDSFPRSKFVPADNDDYRAIQQTAESIGLLSDF</sequence>
<proteinExistence type="inferred from homology"/>
<keyword evidence="5" id="KW-1185">Reference proteome</keyword>
<dbReference type="Gene3D" id="3.40.190.10">
    <property type="entry name" value="Periplasmic binding protein-like II"/>
    <property type="match status" value="2"/>
</dbReference>
<dbReference type="InterPro" id="IPR030836">
    <property type="entry name" value="ABC_peri_PhnD-like"/>
</dbReference>
<comment type="similarity">
    <text evidence="1">Belongs to the phosphate/phosphite/phosphonate binding protein family.</text>
</comment>
<dbReference type="PANTHER" id="PTHR35841:SF1">
    <property type="entry name" value="PHOSPHONATES-BINDING PERIPLASMIC PROTEIN"/>
    <property type="match status" value="1"/>
</dbReference>
<evidence type="ECO:0000256" key="1">
    <source>
        <dbReference type="ARBA" id="ARBA00007162"/>
    </source>
</evidence>
<dbReference type="EMBL" id="JBHUJD010000022">
    <property type="protein sequence ID" value="MFD2311766.1"/>
    <property type="molecule type" value="Genomic_DNA"/>
</dbReference>
<dbReference type="NCBIfam" id="TIGR04553">
    <property type="entry name" value="ABC_peri_selen"/>
    <property type="match status" value="1"/>
</dbReference>
<dbReference type="NCBIfam" id="TIGR01098">
    <property type="entry name" value="3A0109s03R"/>
    <property type="match status" value="1"/>
</dbReference>
<dbReference type="Pfam" id="PF12974">
    <property type="entry name" value="Phosphonate-bd"/>
    <property type="match status" value="1"/>
</dbReference>
<evidence type="ECO:0000313" key="4">
    <source>
        <dbReference type="EMBL" id="MFD2311766.1"/>
    </source>
</evidence>
<keyword evidence="2 3" id="KW-0732">Signal</keyword>
<reference evidence="5" key="1">
    <citation type="journal article" date="2019" name="Int. J. Syst. Evol. Microbiol.">
        <title>The Global Catalogue of Microorganisms (GCM) 10K type strain sequencing project: providing services to taxonomists for standard genome sequencing and annotation.</title>
        <authorList>
            <consortium name="The Broad Institute Genomics Platform"/>
            <consortium name="The Broad Institute Genome Sequencing Center for Infectious Disease"/>
            <person name="Wu L."/>
            <person name="Ma J."/>
        </authorList>
    </citation>
    <scope>NUCLEOTIDE SEQUENCE [LARGE SCALE GENOMIC DNA]</scope>
    <source>
        <strain evidence="5">KCTC 12848</strain>
    </source>
</reference>
<dbReference type="Proteomes" id="UP001597425">
    <property type="component" value="Unassembled WGS sequence"/>
</dbReference>
<evidence type="ECO:0000313" key="5">
    <source>
        <dbReference type="Proteomes" id="UP001597425"/>
    </source>
</evidence>
<feature type="chain" id="PRO_5045929933" evidence="3">
    <location>
        <begin position="19"/>
        <end position="289"/>
    </location>
</feature>
<comment type="caution">
    <text evidence="4">The sequence shown here is derived from an EMBL/GenBank/DDBJ whole genome shotgun (WGS) entry which is preliminary data.</text>
</comment>